<feature type="compositionally biased region" description="Gly residues" evidence="1">
    <location>
        <begin position="1537"/>
        <end position="1546"/>
    </location>
</feature>
<name>A0A4U2YV39_9BACI</name>
<dbReference type="SUPFAM" id="SSF49478">
    <property type="entry name" value="Cna protein B-type domain"/>
    <property type="match status" value="1"/>
</dbReference>
<dbReference type="Gene3D" id="2.60.40.740">
    <property type="match status" value="5"/>
</dbReference>
<dbReference type="InterPro" id="IPR013783">
    <property type="entry name" value="Ig-like_fold"/>
</dbReference>
<proteinExistence type="predicted"/>
<reference evidence="5 6" key="1">
    <citation type="submission" date="2019-04" db="EMBL/GenBank/DDBJ databases">
        <title>Lysinibacillus genome sequencing.</title>
        <authorList>
            <person name="Dunlap C."/>
        </authorList>
    </citation>
    <scope>NUCLEOTIDE SEQUENCE [LARGE SCALE GENOMIC DNA]</scope>
    <source>
        <strain evidence="5 6">CCTCC AB 2010389</strain>
    </source>
</reference>
<evidence type="ECO:0000256" key="3">
    <source>
        <dbReference type="SAM" id="SignalP"/>
    </source>
</evidence>
<feature type="domain" description="Collagen binding" evidence="4">
    <location>
        <begin position="850"/>
        <end position="976"/>
    </location>
</feature>
<dbReference type="Gene3D" id="2.60.40.10">
    <property type="entry name" value="Immunoglobulins"/>
    <property type="match status" value="1"/>
</dbReference>
<protein>
    <submittedName>
        <fullName evidence="5">LPXTG cell wall anchor domain-containing protein</fullName>
    </submittedName>
</protein>
<feature type="chain" id="PRO_5020809455" evidence="3">
    <location>
        <begin position="27"/>
        <end position="1762"/>
    </location>
</feature>
<feature type="compositionally biased region" description="Polar residues" evidence="1">
    <location>
        <begin position="1621"/>
        <end position="1640"/>
    </location>
</feature>
<feature type="compositionally biased region" description="Polar residues" evidence="1">
    <location>
        <begin position="42"/>
        <end position="51"/>
    </location>
</feature>
<dbReference type="NCBIfam" id="TIGR01167">
    <property type="entry name" value="LPXTG_anchor"/>
    <property type="match status" value="1"/>
</dbReference>
<gene>
    <name evidence="5" type="ORF">FC756_16495</name>
</gene>
<feature type="domain" description="Collagen binding" evidence="4">
    <location>
        <begin position="301"/>
        <end position="431"/>
    </location>
</feature>
<dbReference type="Proteomes" id="UP000308744">
    <property type="component" value="Unassembled WGS sequence"/>
</dbReference>
<dbReference type="Pfam" id="PF05737">
    <property type="entry name" value="Collagen_bind"/>
    <property type="match status" value="4"/>
</dbReference>
<keyword evidence="2" id="KW-1133">Transmembrane helix</keyword>
<dbReference type="EMBL" id="SZPU01000064">
    <property type="protein sequence ID" value="TKI65359.1"/>
    <property type="molecule type" value="Genomic_DNA"/>
</dbReference>
<evidence type="ECO:0000313" key="5">
    <source>
        <dbReference type="EMBL" id="TKI65359.1"/>
    </source>
</evidence>
<feature type="compositionally biased region" description="Pro residues" evidence="1">
    <location>
        <begin position="1548"/>
        <end position="1619"/>
    </location>
</feature>
<dbReference type="InterPro" id="IPR008456">
    <property type="entry name" value="Collagen-bd_dom"/>
</dbReference>
<keyword evidence="2" id="KW-0472">Membrane</keyword>
<feature type="compositionally biased region" description="Polar residues" evidence="1">
    <location>
        <begin position="1667"/>
        <end position="1678"/>
    </location>
</feature>
<dbReference type="InterPro" id="IPR008966">
    <property type="entry name" value="Adhesion_dom_sf"/>
</dbReference>
<evidence type="ECO:0000256" key="2">
    <source>
        <dbReference type="SAM" id="Phobius"/>
    </source>
</evidence>
<accession>A0A4U2YV39</accession>
<dbReference type="GO" id="GO:0005518">
    <property type="term" value="F:collagen binding"/>
    <property type="evidence" value="ECO:0007669"/>
    <property type="project" value="InterPro"/>
</dbReference>
<keyword evidence="2" id="KW-0812">Transmembrane</keyword>
<feature type="transmembrane region" description="Helical" evidence="2">
    <location>
        <begin position="1737"/>
        <end position="1754"/>
    </location>
</feature>
<evidence type="ECO:0000313" key="6">
    <source>
        <dbReference type="Proteomes" id="UP000308744"/>
    </source>
</evidence>
<evidence type="ECO:0000259" key="4">
    <source>
        <dbReference type="Pfam" id="PF05737"/>
    </source>
</evidence>
<feature type="region of interest" description="Disordered" evidence="1">
    <location>
        <begin position="1532"/>
        <end position="1678"/>
    </location>
</feature>
<feature type="compositionally biased region" description="Polar residues" evidence="1">
    <location>
        <begin position="97"/>
        <end position="109"/>
    </location>
</feature>
<feature type="signal peptide" evidence="3">
    <location>
        <begin position="1"/>
        <end position="26"/>
    </location>
</feature>
<sequence>MKKLNLAIITLLLVFQTVLSPISVLAEDTGSSVPPAVEANSDEPTSNSPETGNPDATVPTPSDTGNPDATVPTPGETGNPDATVPTPGETGEVDGTDANTGGTDNSTVTPPEESDKVDGAEGEDVEGKDNAVDEKTDNSTLQLLKAPITPGLPVDRDDPNFKETITLKIDSKVVSGTTAEGRVGDEVEFRVDLELAPGHKYSEGSTLTYTLPNQFKNLTGDTPLFYEGELIGNVVVSGSTATLTFTDKILDDSGAGTLVKDVFYVIKGTLQSTNNEWSEDIEVPGFKTIKLNFQPKANSGQTITKTGKADREGINSEFITWKVDVNTNLIVNTDNDNTIFTDTLSGEHSFVGSPTVTVLNISPNGEITEAGLLNLEPKPLFDGNKLTIKLPNKAHTGYRINYTTQIGDPGNVESANFGNIASYNETPTKEVNVKVGFGKPLDKESSGPSATDLATYWTIKYNFNKRSIPAANAELTDVWTDTQVLEGSVEVYKEDGSKVTSGYTVDTTSKTNGFTLKFSGAVNDAYVIKYKTRPALNIYPTSDIQVENTVIRKDMRDNPKVAYSKYSSESLILDKTATGVDYTAKTMSWEIEANQARYTLKKDTIFEDTYNGSLLSLTNDFIITVDGIPFTNYELTKDTAIVDGKNRETGFNIKLNEDVSGVIVIKYTTDYDIKDTGSNSRDFNNTVTLKDTGVFKGIATDTDKQTIKNEQKTNGKKDGYYDYATKTFHWYVELNFNYNTFTNAVFKDTLPASQKVTSIKVTKGTLDKSGKFVPGSSEDIPISEDKHEILLELGPISVPYKVEYTSVDADDVFPHGSDIKISNEAALYEGTSTTPNAKWDKVVTVENTKKILDKTGNQVGASPKINWDFKFNYAQSQLNNIEITDIVGKDSENNPEQLILKDTFKVYEVSFTGTTAEGEPKITRKEITLPAGALDVDIVAGTFKLKLPDGKKAYDVEYSTVFMGSSGSDVENYVNVAYTSLDGDKGSDVGKKLKFTYIGGGNVSKVPFIIIKTDAATGLPMKNVKFDLYGPYTGQTLLASKSTDEFGYLNYGLKLAQSTSGNKYRIVEEKQDGYKALEKEFELNPAKIETTGKYKGYQVIEIENEPESGLKCSKYELTVYDIDGNVTNGGKITLVNKATDMSVEYSLGTDGKISFTPDQVKAGQYDVKYNGVTLKTITIQYNDECGESIQPAPKCDNFTIAIEDTEGNIRTNIKELTLKSGTTEAKVSPNAAGKFVFASNKINPTDGIKPGDYMVYEGNLFLGTVNLTYAENCGHEFIVKQAPKCETFKLTVKDVDGKLVADGTSVTVKDTDDKIVATKTTTNGVLELTNLQPGIYKVEVNGKENGSFQSNIDCEATVQPAPSCPIFTLTVKDENGNVRPNVSNIMIKDKNGATIASNKTTDAVGQVTMPSQDIPSGDYSVYQGDLFIGQITVQYSVHCQAEIVAAPTCPSFTLTVQTAFGTPLANAIVTVKDVKGNTIKDANGNDKLTTSVAGTIVLPDKAIQQGTYNVYEGSRLIGSFVVKDTCSALVKPSLPGDNGGGGGGGSTPPEPGKPVDPNKPTPEPGKPVDPNKPTPEPGKPVDPNKPTPEPGKPVDPNKPTPEPGKPVDPNKPTPDPEQPVNPENPSTNTEEPSNPGNPSTDSKDPTAPGKTDTSKPTVQDVIDQGKNLPSINTSTANKDTLDAYKDFIDNYNQLSKEEQEEIAKSLDVDKIKADAKRLETQLQAQGKLPQTDGANQTALTLTGVALVLGALFFLRRRKAEMK</sequence>
<dbReference type="RefSeq" id="WP_107896669.1">
    <property type="nucleotide sequence ID" value="NZ_PYWM01000023.1"/>
</dbReference>
<feature type="region of interest" description="Disordered" evidence="1">
    <location>
        <begin position="28"/>
        <end position="158"/>
    </location>
</feature>
<keyword evidence="6" id="KW-1185">Reference proteome</keyword>
<dbReference type="SUPFAM" id="SSF49401">
    <property type="entry name" value="Bacterial adhesins"/>
    <property type="match status" value="6"/>
</dbReference>
<evidence type="ECO:0000256" key="1">
    <source>
        <dbReference type="SAM" id="MobiDB-lite"/>
    </source>
</evidence>
<comment type="caution">
    <text evidence="5">The sequence shown here is derived from an EMBL/GenBank/DDBJ whole genome shotgun (WGS) entry which is preliminary data.</text>
</comment>
<feature type="compositionally biased region" description="Basic and acidic residues" evidence="1">
    <location>
        <begin position="113"/>
        <end position="137"/>
    </location>
</feature>
<organism evidence="5 6">
    <name type="scientific">Lysinibacillus mangiferihumi</name>
    <dbReference type="NCBI Taxonomy" id="1130819"/>
    <lineage>
        <taxon>Bacteria</taxon>
        <taxon>Bacillati</taxon>
        <taxon>Bacillota</taxon>
        <taxon>Bacilli</taxon>
        <taxon>Bacillales</taxon>
        <taxon>Bacillaceae</taxon>
        <taxon>Lysinibacillus</taxon>
    </lineage>
</organism>
<feature type="domain" description="Collagen binding" evidence="4">
    <location>
        <begin position="714"/>
        <end position="806"/>
    </location>
</feature>
<feature type="domain" description="Collagen binding" evidence="4">
    <location>
        <begin position="456"/>
        <end position="533"/>
    </location>
</feature>
<keyword evidence="3" id="KW-0732">Signal</keyword>